<dbReference type="InterPro" id="IPR036388">
    <property type="entry name" value="WH-like_DNA-bd_sf"/>
</dbReference>
<dbReference type="STRING" id="661478.OP10G_0069"/>
<keyword evidence="1" id="KW-0805">Transcription regulation</keyword>
<name>A0A068NIZ2_FIMGI</name>
<dbReference type="Pfam" id="PF13426">
    <property type="entry name" value="PAS_9"/>
    <property type="match status" value="1"/>
</dbReference>
<reference evidence="6 7" key="1">
    <citation type="journal article" date="2014" name="PLoS ONE">
        <title>The first complete genome sequence of the class fimbriimonadia in the phylum armatimonadetes.</title>
        <authorList>
            <person name="Hu Z.Y."/>
            <person name="Wang Y.Z."/>
            <person name="Im W.T."/>
            <person name="Wang S.Y."/>
            <person name="Zhao G.P."/>
            <person name="Zheng H.J."/>
            <person name="Quan Z.X."/>
        </authorList>
    </citation>
    <scope>NUCLEOTIDE SEQUENCE [LARGE SCALE GENOMIC DNA]</scope>
    <source>
        <strain evidence="6">Gsoil 348</strain>
    </source>
</reference>
<feature type="domain" description="HTH luxR-type" evidence="4">
    <location>
        <begin position="1"/>
        <end position="49"/>
    </location>
</feature>
<keyword evidence="6" id="KW-0418">Kinase</keyword>
<dbReference type="InterPro" id="IPR000792">
    <property type="entry name" value="Tscrpt_reg_LuxR_C"/>
</dbReference>
<evidence type="ECO:0000256" key="3">
    <source>
        <dbReference type="ARBA" id="ARBA00023163"/>
    </source>
</evidence>
<dbReference type="GO" id="GO:0016301">
    <property type="term" value="F:kinase activity"/>
    <property type="evidence" value="ECO:0007669"/>
    <property type="project" value="UniProtKB-KW"/>
</dbReference>
<dbReference type="PROSITE" id="PS50043">
    <property type="entry name" value="HTH_LUXR_2"/>
    <property type="match status" value="1"/>
</dbReference>
<evidence type="ECO:0000256" key="1">
    <source>
        <dbReference type="ARBA" id="ARBA00023015"/>
    </source>
</evidence>
<dbReference type="PANTHER" id="PTHR44688">
    <property type="entry name" value="DNA-BINDING TRANSCRIPTIONAL ACTIVATOR DEVR_DOSR"/>
    <property type="match status" value="1"/>
</dbReference>
<sequence>MASEGLTDKEIARHLRVSITTVRTYWNRMRRKLDASNRAQAIVRALDSKPRPKKTVTDSLKNVLSSSLLGIIVVDKNGRITDTNDAFLETIGYDREEFERLGLSWPQLTVRRVGVSPETTPCVRELRHRDGHTVWVIAAALLCDTSEGAMAHYIIDLGRIPTYDSFKAASQSVG</sequence>
<dbReference type="EMBL" id="CP007139">
    <property type="protein sequence ID" value="AIE83437.1"/>
    <property type="molecule type" value="Genomic_DNA"/>
</dbReference>
<evidence type="ECO:0000313" key="6">
    <source>
        <dbReference type="EMBL" id="AIE83437.1"/>
    </source>
</evidence>
<proteinExistence type="predicted"/>
<keyword evidence="3" id="KW-0804">Transcription</keyword>
<dbReference type="Gene3D" id="3.30.450.20">
    <property type="entry name" value="PAS domain"/>
    <property type="match status" value="1"/>
</dbReference>
<dbReference type="KEGG" id="fgi:OP10G_0069"/>
<dbReference type="GO" id="GO:0003677">
    <property type="term" value="F:DNA binding"/>
    <property type="evidence" value="ECO:0007669"/>
    <property type="project" value="UniProtKB-KW"/>
</dbReference>
<gene>
    <name evidence="6" type="ORF">OP10G_0069</name>
</gene>
<dbReference type="PROSITE" id="PS50112">
    <property type="entry name" value="PAS"/>
    <property type="match status" value="1"/>
</dbReference>
<dbReference type="Proteomes" id="UP000027982">
    <property type="component" value="Chromosome"/>
</dbReference>
<dbReference type="SUPFAM" id="SSF55785">
    <property type="entry name" value="PYP-like sensor domain (PAS domain)"/>
    <property type="match status" value="1"/>
</dbReference>
<evidence type="ECO:0000259" key="4">
    <source>
        <dbReference type="PROSITE" id="PS50043"/>
    </source>
</evidence>
<dbReference type="CDD" id="cd06170">
    <property type="entry name" value="LuxR_C_like"/>
    <property type="match status" value="1"/>
</dbReference>
<dbReference type="HOGENOM" id="CLU_1537808_0_0_0"/>
<accession>A0A068NIZ2</accession>
<evidence type="ECO:0000259" key="5">
    <source>
        <dbReference type="PROSITE" id="PS50112"/>
    </source>
</evidence>
<evidence type="ECO:0000256" key="2">
    <source>
        <dbReference type="ARBA" id="ARBA00023125"/>
    </source>
</evidence>
<dbReference type="Gene3D" id="1.10.10.10">
    <property type="entry name" value="Winged helix-like DNA-binding domain superfamily/Winged helix DNA-binding domain"/>
    <property type="match status" value="1"/>
</dbReference>
<dbReference type="NCBIfam" id="TIGR00229">
    <property type="entry name" value="sensory_box"/>
    <property type="match status" value="1"/>
</dbReference>
<dbReference type="SUPFAM" id="SSF46894">
    <property type="entry name" value="C-terminal effector domain of the bipartite response regulators"/>
    <property type="match status" value="1"/>
</dbReference>
<keyword evidence="2" id="KW-0238">DNA-binding</keyword>
<keyword evidence="6" id="KW-0808">Transferase</keyword>
<dbReference type="CDD" id="cd00130">
    <property type="entry name" value="PAS"/>
    <property type="match status" value="1"/>
</dbReference>
<dbReference type="GO" id="GO:0006355">
    <property type="term" value="P:regulation of DNA-templated transcription"/>
    <property type="evidence" value="ECO:0007669"/>
    <property type="project" value="InterPro"/>
</dbReference>
<dbReference type="InterPro" id="IPR000014">
    <property type="entry name" value="PAS"/>
</dbReference>
<feature type="domain" description="PAS" evidence="5">
    <location>
        <begin position="56"/>
        <end position="98"/>
    </location>
</feature>
<protein>
    <submittedName>
        <fullName evidence="6">PAS/PAC sensor hybrid histidine kinase</fullName>
    </submittedName>
</protein>
<dbReference type="Pfam" id="PF00196">
    <property type="entry name" value="GerE"/>
    <property type="match status" value="1"/>
</dbReference>
<dbReference type="AlphaFoldDB" id="A0A068NIZ2"/>
<dbReference type="SMART" id="SM00421">
    <property type="entry name" value="HTH_LUXR"/>
    <property type="match status" value="1"/>
</dbReference>
<organism evidence="6 7">
    <name type="scientific">Fimbriimonas ginsengisoli Gsoil 348</name>
    <dbReference type="NCBI Taxonomy" id="661478"/>
    <lineage>
        <taxon>Bacteria</taxon>
        <taxon>Bacillati</taxon>
        <taxon>Armatimonadota</taxon>
        <taxon>Fimbriimonadia</taxon>
        <taxon>Fimbriimonadales</taxon>
        <taxon>Fimbriimonadaceae</taxon>
        <taxon>Fimbriimonas</taxon>
    </lineage>
</organism>
<dbReference type="PANTHER" id="PTHR44688:SF16">
    <property type="entry name" value="DNA-BINDING TRANSCRIPTIONAL ACTIVATOR DEVR_DOSR"/>
    <property type="match status" value="1"/>
</dbReference>
<evidence type="ECO:0000313" key="7">
    <source>
        <dbReference type="Proteomes" id="UP000027982"/>
    </source>
</evidence>
<dbReference type="InterPro" id="IPR035965">
    <property type="entry name" value="PAS-like_dom_sf"/>
</dbReference>
<dbReference type="InterPro" id="IPR016032">
    <property type="entry name" value="Sig_transdc_resp-reg_C-effctor"/>
</dbReference>
<keyword evidence="7" id="KW-1185">Reference proteome</keyword>